<evidence type="ECO:0008006" key="3">
    <source>
        <dbReference type="Google" id="ProtNLM"/>
    </source>
</evidence>
<comment type="caution">
    <text evidence="1">The sequence shown here is derived from an EMBL/GenBank/DDBJ whole genome shotgun (WGS) entry which is preliminary data.</text>
</comment>
<dbReference type="OrthoDB" id="9814103at2"/>
<dbReference type="AlphaFoldDB" id="A0A420DMG0"/>
<name>A0A420DMG0_9FLAO</name>
<organism evidence="1 2">
    <name type="scientific">Ichthyenterobacterium magnum</name>
    <dbReference type="NCBI Taxonomy" id="1230530"/>
    <lineage>
        <taxon>Bacteria</taxon>
        <taxon>Pseudomonadati</taxon>
        <taxon>Bacteroidota</taxon>
        <taxon>Flavobacteriia</taxon>
        <taxon>Flavobacteriales</taxon>
        <taxon>Flavobacteriaceae</taxon>
        <taxon>Ichthyenterobacterium</taxon>
    </lineage>
</organism>
<evidence type="ECO:0000313" key="2">
    <source>
        <dbReference type="Proteomes" id="UP000284892"/>
    </source>
</evidence>
<protein>
    <recommendedName>
        <fullName evidence="3">Damage-inducible protein DinB</fullName>
    </recommendedName>
</protein>
<dbReference type="SUPFAM" id="SSF109854">
    <property type="entry name" value="DinB/YfiT-like putative metalloenzymes"/>
    <property type="match status" value="1"/>
</dbReference>
<dbReference type="InterPro" id="IPR034660">
    <property type="entry name" value="DinB/YfiT-like"/>
</dbReference>
<reference evidence="1 2" key="1">
    <citation type="submission" date="2018-09" db="EMBL/GenBank/DDBJ databases">
        <title>Genomic Encyclopedia of Archaeal and Bacterial Type Strains, Phase II (KMG-II): from individual species to whole genera.</title>
        <authorList>
            <person name="Goeker M."/>
        </authorList>
    </citation>
    <scope>NUCLEOTIDE SEQUENCE [LARGE SCALE GENOMIC DNA]</scope>
    <source>
        <strain evidence="1 2">DSM 26283</strain>
    </source>
</reference>
<proteinExistence type="predicted"/>
<accession>A0A420DMG0</accession>
<sequence length="161" mass="18840">MESSNQIAKRFREVLLNGTWIANTNYKHQLSSITWEQATHKIGSLNTIATLAFHIDYYIAGILNVFKGGELEIRDKYSFDAPKITSNKDWEIFINQMWINAEKFAKHVESMPNNKLEDDFVDEKYGSYRRNIEGVIEHSYYHLGQISLIHKMIRELNNPQT</sequence>
<dbReference type="RefSeq" id="WP_120200699.1">
    <property type="nucleotide sequence ID" value="NZ_RAQJ01000002.1"/>
</dbReference>
<dbReference type="Gene3D" id="1.20.120.450">
    <property type="entry name" value="dinb family like domain"/>
    <property type="match status" value="1"/>
</dbReference>
<gene>
    <name evidence="1" type="ORF">BXY80_1577</name>
</gene>
<dbReference type="EMBL" id="RAQJ01000002">
    <property type="protein sequence ID" value="RKE95390.1"/>
    <property type="molecule type" value="Genomic_DNA"/>
</dbReference>
<dbReference type="Proteomes" id="UP000284892">
    <property type="component" value="Unassembled WGS sequence"/>
</dbReference>
<evidence type="ECO:0000313" key="1">
    <source>
        <dbReference type="EMBL" id="RKE95390.1"/>
    </source>
</evidence>
<keyword evidence="2" id="KW-1185">Reference proteome</keyword>